<evidence type="ECO:0000259" key="1">
    <source>
        <dbReference type="Pfam" id="PF12867"/>
    </source>
</evidence>
<protein>
    <submittedName>
        <fullName evidence="2">DinB family protein</fullName>
    </submittedName>
</protein>
<dbReference type="Proteomes" id="UP000293874">
    <property type="component" value="Unassembled WGS sequence"/>
</dbReference>
<dbReference type="AlphaFoldDB" id="A0A4Q7MSU0"/>
<gene>
    <name evidence="2" type="ORF">EV199_3805</name>
</gene>
<dbReference type="OrthoDB" id="1431064at2"/>
<dbReference type="SUPFAM" id="SSF109854">
    <property type="entry name" value="DinB/YfiT-like putative metalloenzymes"/>
    <property type="match status" value="1"/>
</dbReference>
<evidence type="ECO:0000313" key="2">
    <source>
        <dbReference type="EMBL" id="RZS71892.1"/>
    </source>
</evidence>
<reference evidence="2 3" key="1">
    <citation type="submission" date="2019-02" db="EMBL/GenBank/DDBJ databases">
        <title>Genomic Encyclopedia of Type Strains, Phase IV (KMG-IV): sequencing the most valuable type-strain genomes for metagenomic binning, comparative biology and taxonomic classification.</title>
        <authorList>
            <person name="Goeker M."/>
        </authorList>
    </citation>
    <scope>NUCLEOTIDE SEQUENCE [LARGE SCALE GENOMIC DNA]</scope>
    <source>
        <strain evidence="2 3">DSM 18116</strain>
    </source>
</reference>
<dbReference type="InterPro" id="IPR024775">
    <property type="entry name" value="DinB-like"/>
</dbReference>
<accession>A0A4Q7MSU0</accession>
<feature type="domain" description="DinB-like" evidence="1">
    <location>
        <begin position="11"/>
        <end position="144"/>
    </location>
</feature>
<dbReference type="Gene3D" id="1.20.120.450">
    <property type="entry name" value="dinb family like domain"/>
    <property type="match status" value="1"/>
</dbReference>
<organism evidence="2 3">
    <name type="scientific">Pseudobacter ginsenosidimutans</name>
    <dbReference type="NCBI Taxonomy" id="661488"/>
    <lineage>
        <taxon>Bacteria</taxon>
        <taxon>Pseudomonadati</taxon>
        <taxon>Bacteroidota</taxon>
        <taxon>Chitinophagia</taxon>
        <taxon>Chitinophagales</taxon>
        <taxon>Chitinophagaceae</taxon>
        <taxon>Pseudobacter</taxon>
    </lineage>
</organism>
<comment type="caution">
    <text evidence="2">The sequence shown here is derived from an EMBL/GenBank/DDBJ whole genome shotgun (WGS) entry which is preliminary data.</text>
</comment>
<keyword evidence="3" id="KW-1185">Reference proteome</keyword>
<dbReference type="InterPro" id="IPR034660">
    <property type="entry name" value="DinB/YfiT-like"/>
</dbReference>
<dbReference type="EMBL" id="SGXA01000002">
    <property type="protein sequence ID" value="RZS71892.1"/>
    <property type="molecule type" value="Genomic_DNA"/>
</dbReference>
<dbReference type="Pfam" id="PF12867">
    <property type="entry name" value="DinB_2"/>
    <property type="match status" value="1"/>
</dbReference>
<evidence type="ECO:0000313" key="3">
    <source>
        <dbReference type="Proteomes" id="UP000293874"/>
    </source>
</evidence>
<dbReference type="RefSeq" id="WP_130542358.1">
    <property type="nucleotide sequence ID" value="NZ_CP042431.1"/>
</dbReference>
<name>A0A4Q7MSU0_9BACT</name>
<proteinExistence type="predicted"/>
<sequence length="161" mass="19056">MPLSTITTIRLQHQQEVLQDLVRGFTEPQLRTRVIPEKWSAYEQMAHLTAYQPMFYNRLKRIEQEEQPEFEPYVAENDPLFLDCALRPINEISEDFTTQRFILINHLVSLPDPILRRTGVHKKYGPLSISEWTEMFLLHEAHHLFSIFQLTSLLRATIRPV</sequence>